<feature type="domain" description="C3H1-type" evidence="3">
    <location>
        <begin position="207"/>
        <end position="237"/>
    </location>
</feature>
<feature type="non-terminal residue" evidence="4">
    <location>
        <position position="1"/>
    </location>
</feature>
<dbReference type="Proteomes" id="UP000601435">
    <property type="component" value="Unassembled WGS sequence"/>
</dbReference>
<proteinExistence type="predicted"/>
<dbReference type="PROSITE" id="PS50103">
    <property type="entry name" value="ZF_C3H1"/>
    <property type="match status" value="1"/>
</dbReference>
<evidence type="ECO:0000313" key="4">
    <source>
        <dbReference type="EMBL" id="CAE7763864.1"/>
    </source>
</evidence>
<dbReference type="EMBL" id="CAJNJA010040183">
    <property type="protein sequence ID" value="CAE7763864.1"/>
    <property type="molecule type" value="Genomic_DNA"/>
</dbReference>
<evidence type="ECO:0000313" key="5">
    <source>
        <dbReference type="Proteomes" id="UP000601435"/>
    </source>
</evidence>
<dbReference type="PANTHER" id="PTHR33050">
    <property type="entry name" value="REVERSE TRANSCRIPTASE DOMAIN-CONTAINING PROTEIN"/>
    <property type="match status" value="1"/>
</dbReference>
<gene>
    <name evidence="4" type="ORF">SNEC2469_LOCUS22256</name>
</gene>
<protein>
    <recommendedName>
        <fullName evidence="3">C3H1-type domain-containing protein</fullName>
    </recommendedName>
</protein>
<feature type="compositionally biased region" description="Basic residues" evidence="2">
    <location>
        <begin position="166"/>
        <end position="175"/>
    </location>
</feature>
<organism evidence="4 5">
    <name type="scientific">Symbiodinium necroappetens</name>
    <dbReference type="NCBI Taxonomy" id="1628268"/>
    <lineage>
        <taxon>Eukaryota</taxon>
        <taxon>Sar</taxon>
        <taxon>Alveolata</taxon>
        <taxon>Dinophyceae</taxon>
        <taxon>Suessiales</taxon>
        <taxon>Symbiodiniaceae</taxon>
        <taxon>Symbiodinium</taxon>
    </lineage>
</organism>
<dbReference type="SUPFAM" id="SSF56672">
    <property type="entry name" value="DNA/RNA polymerases"/>
    <property type="match status" value="1"/>
</dbReference>
<dbReference type="AlphaFoldDB" id="A0A812Y7I6"/>
<evidence type="ECO:0000256" key="1">
    <source>
        <dbReference type="PROSITE-ProRule" id="PRU00723"/>
    </source>
</evidence>
<comment type="caution">
    <text evidence="4">The sequence shown here is derived from an EMBL/GenBank/DDBJ whole genome shotgun (WGS) entry which is preliminary data.</text>
</comment>
<dbReference type="GO" id="GO:0008270">
    <property type="term" value="F:zinc ion binding"/>
    <property type="evidence" value="ECO:0007669"/>
    <property type="project" value="UniProtKB-KW"/>
</dbReference>
<feature type="region of interest" description="Disordered" evidence="2">
    <location>
        <begin position="1165"/>
        <end position="1184"/>
    </location>
</feature>
<feature type="zinc finger region" description="C3H1-type" evidence="1">
    <location>
        <begin position="207"/>
        <end position="237"/>
    </location>
</feature>
<dbReference type="InterPro" id="IPR052055">
    <property type="entry name" value="Hepadnavirus_pol/RT"/>
</dbReference>
<evidence type="ECO:0000259" key="3">
    <source>
        <dbReference type="PROSITE" id="PS50103"/>
    </source>
</evidence>
<name>A0A812Y7I6_9DINO</name>
<accession>A0A812Y7I6</accession>
<dbReference type="InterPro" id="IPR043502">
    <property type="entry name" value="DNA/RNA_pol_sf"/>
</dbReference>
<feature type="region of interest" description="Disordered" evidence="2">
    <location>
        <begin position="158"/>
        <end position="190"/>
    </location>
</feature>
<keyword evidence="1" id="KW-0862">Zinc</keyword>
<sequence>ELKGLELDVHTEPGHALVDRVQAMLDSAQVLHIPPEKCISRQDEILGDKTEQKLSLGADGNIKITKQATSLRCGTTGELKLRRCYLRRALAFDQVGLASFGAMESWHNKMFQALLDAPPTGYRYTTVQQVLAGDQKLWQVVAQESRGDITIGVGLPAGAKGEEKGKHRGGKGKNGKGKDKTNADAGPSTSLKELLDSLPEGCVRATDEGRFICPFYNKGICRFQKRKSCRFGKHICNFKGCGAARAACAPEILAKKLLRQSDPIRAAQVADLFEALPHDVCDRVCNLFLLSDAVYTSFAIFSKVRTGDHRDSQNSFLPNYVIPLTSFEGGAIQVSEPGNEVVLDVSKGPVQFCARHYRHSTTPFRGQRKVLVLFSLSAASLTSAEDATPIGKSKHAFVGNPLVPLDLSKDGEVQALLRRDNDLCQALVTILFRAFESGALVSLLGHSAFKEWFFALQDQELDTCMYGAQFMDSSVPQKLCKTLCECATAACLGNGQHKLVPLVQVAPGADYKILSRAPGEIDGVHNTMEEHLSLASGPSVRADTRVGEIAGVDHTMEEHLSLASGLPSPADTSDRLPDQVRRNSFAILTEGPLAISRKRMLALQQLNSQLSELASSEQELRKGMHPDVEAVTKGKAIAVFRQLLEETNFPDMSVVDLLQEGVPLVGQEQESPLFAKRPKPRELEPEQLKSQAVLRRRLLMQMKGLTSEQDFAAMKAETAEEVASGFLQGPFHSEREVSELLQTEEWSLSPRFLLRQGEDSKIRKIDDFKMSAVNRAFGSSSFLELQDTDYAVGMLRFLSRVLQNQDLVRVPLSDDTILEGAWAPEMLNRPALLGKTLDLSKAYRQVAIHPSTREHAALGFPNPKGEWEFYVAKSLPFGAAASVYGFNKIALAVLHVMVLFAIATDFYDDYTMYEFKPAATLLDKVLMRLLDILGWAYAKTGRKFVPFGSKVVSLGVSLGLGELWEGILTVQNKPGRLERIAELLRAVVAGNDITRSDVASLHGLINFAGGLILGFELKPTSRMLSRALSGPFVGNSPELQQACALALDVLAQCRPKRCPASVKPPIILYTDGAYERGVAGWGAVLVDRLTGACWTFGGKVGDDLVSHWRAEAGMQVICQVEAYALAIVLFGIRGYVKGRSILAFIDNDPCALEALLWFERVPSKSNPADLPSKRHERLKSRGGL</sequence>
<dbReference type="InterPro" id="IPR000571">
    <property type="entry name" value="Znf_CCCH"/>
</dbReference>
<dbReference type="OrthoDB" id="6109162at2759"/>
<keyword evidence="5" id="KW-1185">Reference proteome</keyword>
<keyword evidence="1" id="KW-0863">Zinc-finger</keyword>
<feature type="compositionally biased region" description="Basic residues" evidence="2">
    <location>
        <begin position="1174"/>
        <end position="1184"/>
    </location>
</feature>
<reference evidence="4" key="1">
    <citation type="submission" date="2021-02" db="EMBL/GenBank/DDBJ databases">
        <authorList>
            <person name="Dougan E. K."/>
            <person name="Rhodes N."/>
            <person name="Thang M."/>
            <person name="Chan C."/>
        </authorList>
    </citation>
    <scope>NUCLEOTIDE SEQUENCE</scope>
</reference>
<dbReference type="PANTHER" id="PTHR33050:SF7">
    <property type="entry name" value="RIBONUCLEASE H"/>
    <property type="match status" value="1"/>
</dbReference>
<evidence type="ECO:0000256" key="2">
    <source>
        <dbReference type="SAM" id="MobiDB-lite"/>
    </source>
</evidence>
<keyword evidence="1" id="KW-0479">Metal-binding</keyword>